<dbReference type="InterPro" id="IPR023214">
    <property type="entry name" value="HAD_sf"/>
</dbReference>
<dbReference type="GO" id="GO:0016887">
    <property type="term" value="F:ATP hydrolysis activity"/>
    <property type="evidence" value="ECO:0007669"/>
    <property type="project" value="InterPro"/>
</dbReference>
<dbReference type="GO" id="GO:0043682">
    <property type="term" value="F:P-type divalent copper transporter activity"/>
    <property type="evidence" value="ECO:0007669"/>
    <property type="project" value="TreeGrafter"/>
</dbReference>
<sequence length="824" mass="89875">MNTYHNEKKGFIDPVCKMEVNENSQFSTEFNGKIYYFCSNHCYEKFIKSPEDFVKEKKDIHHHSGHEHKHHHVENGHQIDNHSHHTHGKEDDHACCDTGLDEVQKEAEKNISRVFEGKSIIYTCPMHPEVESDKPGNCPKCGMALEKKEITLDDDERNPEYEDMLKRFKVSVVLVIPLLILAMGDMLPGAPMSKLFSPKLKVMLEFVFATPIAVWAAWPFYEKAVLSLKGFNLNMFTLIGLGVAIAYIYSVVAAFLPGIFPPEFLSETGEAQVYFEAAGVIVTLILLGQVLELKARTQTGAAIKKLLGLAPKSARLIRENGDEIDISIEKIKVGDLLRVRPGEKIPVDGEVVEGESFVDESMITGKPLPVKKKKGDKVIGATVNKKGSLVVRAERVGSDTMLARIVKMVNEAQRSKAPIQKLADTVSGYFVPIVILVAVITFIVWFKFGPEPKFSYAIINAIAVLIIACPCALGLATPMSIMVATGKGATHGILFRNAEAIEKFEKVNILIVDKTGTLTEGEPKVTIVKPAEGFTENEVLFYAATLEKSSEHPLGAAVVNKALELGLSLKSPEKFQSITGKGIAGKVDGREVYVGNRKIAEEFNIDISGIKNEAEKLQQEAYTVIMVIVDSRPAGIIGIIDPIKETSLDAIKTLHKLGIKVVMATGDNKKTAEAVANKLGIDSVFAEVLPEDKVNLVKKFREEGDIVAMAGDGINDAPALTLADVGIAMGTGTDIAIESAEVTLVKGNLQGIVKAYQLSKATMRNIKQNLFFAFIYNSVGVPVAAGVLYPFFGILLSPIIAAAAMSFSSVSVIGNSLRLRNIKL</sequence>
<evidence type="ECO:0000256" key="3">
    <source>
        <dbReference type="ARBA" id="ARBA00022475"/>
    </source>
</evidence>
<dbReference type="InterPro" id="IPR007029">
    <property type="entry name" value="YHS_dom"/>
</dbReference>
<dbReference type="Pfam" id="PF00702">
    <property type="entry name" value="Hydrolase"/>
    <property type="match status" value="1"/>
</dbReference>
<evidence type="ECO:0000313" key="14">
    <source>
        <dbReference type="EMBL" id="BBB31797.1"/>
    </source>
</evidence>
<feature type="transmembrane region" description="Helical" evidence="11">
    <location>
        <begin position="454"/>
        <end position="477"/>
    </location>
</feature>
<comment type="subcellular location">
    <subcellularLocation>
        <location evidence="1">Cell membrane</location>
        <topology evidence="1">Multi-pass membrane protein</topology>
    </subcellularLocation>
</comment>
<dbReference type="InterPro" id="IPR027256">
    <property type="entry name" value="P-typ_ATPase_IB"/>
</dbReference>
<dbReference type="InterPro" id="IPR036412">
    <property type="entry name" value="HAD-like_sf"/>
</dbReference>
<dbReference type="GO" id="GO:0016491">
    <property type="term" value="F:oxidoreductase activity"/>
    <property type="evidence" value="ECO:0007669"/>
    <property type="project" value="InterPro"/>
</dbReference>
<dbReference type="InterPro" id="IPR018303">
    <property type="entry name" value="ATPase_P-typ_P_site"/>
</dbReference>
<dbReference type="InterPro" id="IPR023299">
    <property type="entry name" value="ATPase_P-typ_cyto_dom_N"/>
</dbReference>
<dbReference type="EC" id="3.6.3.4" evidence="14"/>
<dbReference type="GO" id="GO:0005886">
    <property type="term" value="C:plasma membrane"/>
    <property type="evidence" value="ECO:0007669"/>
    <property type="project" value="UniProtKB-SubCell"/>
</dbReference>
<dbReference type="InterPro" id="IPR009078">
    <property type="entry name" value="Ferritin-like_SF"/>
</dbReference>
<dbReference type="CDD" id="cd02094">
    <property type="entry name" value="P-type_ATPase_Cu-like"/>
    <property type="match status" value="1"/>
</dbReference>
<dbReference type="GO" id="GO:0005524">
    <property type="term" value="F:ATP binding"/>
    <property type="evidence" value="ECO:0007669"/>
    <property type="project" value="UniProtKB-UniRule"/>
</dbReference>
<dbReference type="Gene3D" id="1.10.620.20">
    <property type="entry name" value="Ribonucleotide Reductase, subunit A"/>
    <property type="match status" value="1"/>
</dbReference>
<dbReference type="Pfam" id="PF04945">
    <property type="entry name" value="YHS"/>
    <property type="match status" value="1"/>
</dbReference>
<comment type="similarity">
    <text evidence="2 11">Belongs to the cation transport ATPase (P-type) (TC 3.A.3) family. Type IB subfamily.</text>
</comment>
<evidence type="ECO:0000256" key="6">
    <source>
        <dbReference type="ARBA" id="ARBA00022741"/>
    </source>
</evidence>
<dbReference type="Gene3D" id="2.70.150.10">
    <property type="entry name" value="Calcium-transporting ATPase, cytoplasmic transduction domain A"/>
    <property type="match status" value="1"/>
</dbReference>
<dbReference type="InterPro" id="IPR008250">
    <property type="entry name" value="ATPase_P-typ_transduc_dom_A_sf"/>
</dbReference>
<dbReference type="RefSeq" id="WP_201328129.1">
    <property type="nucleotide sequence ID" value="NZ_AP017470.1"/>
</dbReference>
<dbReference type="SUPFAM" id="SSF81665">
    <property type="entry name" value="Calcium ATPase, transmembrane domain M"/>
    <property type="match status" value="1"/>
</dbReference>
<dbReference type="InterPro" id="IPR059000">
    <property type="entry name" value="ATPase_P-type_domA"/>
</dbReference>
<dbReference type="GO" id="GO:0005507">
    <property type="term" value="F:copper ion binding"/>
    <property type="evidence" value="ECO:0007669"/>
    <property type="project" value="TreeGrafter"/>
</dbReference>
<feature type="transmembrane region" description="Helical" evidence="11">
    <location>
        <begin position="770"/>
        <end position="789"/>
    </location>
</feature>
<evidence type="ECO:0000256" key="7">
    <source>
        <dbReference type="ARBA" id="ARBA00022840"/>
    </source>
</evidence>
<dbReference type="SFLD" id="SFLDS00003">
    <property type="entry name" value="Haloacid_Dehalogenase"/>
    <property type="match status" value="1"/>
</dbReference>
<dbReference type="NCBIfam" id="TIGR01525">
    <property type="entry name" value="ATPase-IB_hvy"/>
    <property type="match status" value="1"/>
</dbReference>
<keyword evidence="5 11" id="KW-0479">Metal-binding</keyword>
<dbReference type="InterPro" id="IPR011017">
    <property type="entry name" value="TRASH_dom"/>
</dbReference>
<feature type="compositionally biased region" description="Basic residues" evidence="12">
    <location>
        <begin position="60"/>
        <end position="72"/>
    </location>
</feature>
<name>A0A7R6PSG7_9BACT</name>
<dbReference type="Pfam" id="PF19335">
    <property type="entry name" value="HMBD"/>
    <property type="match status" value="1"/>
</dbReference>
<evidence type="ECO:0000259" key="13">
    <source>
        <dbReference type="SMART" id="SM00746"/>
    </source>
</evidence>
<evidence type="ECO:0000256" key="1">
    <source>
        <dbReference type="ARBA" id="ARBA00004651"/>
    </source>
</evidence>
<dbReference type="SUPFAM" id="SSF47240">
    <property type="entry name" value="Ferritin-like"/>
    <property type="match status" value="1"/>
</dbReference>
<evidence type="ECO:0000256" key="11">
    <source>
        <dbReference type="RuleBase" id="RU362081"/>
    </source>
</evidence>
<dbReference type="SMART" id="SM00746">
    <property type="entry name" value="TRASH"/>
    <property type="match status" value="1"/>
</dbReference>
<evidence type="ECO:0000256" key="5">
    <source>
        <dbReference type="ARBA" id="ARBA00022723"/>
    </source>
</evidence>
<evidence type="ECO:0000256" key="9">
    <source>
        <dbReference type="ARBA" id="ARBA00022989"/>
    </source>
</evidence>
<dbReference type="InterPro" id="IPR023298">
    <property type="entry name" value="ATPase_P-typ_TM_dom_sf"/>
</dbReference>
<dbReference type="FunFam" id="2.70.150.10:FF:000020">
    <property type="entry name" value="Copper-exporting P-type ATPase A"/>
    <property type="match status" value="1"/>
</dbReference>
<dbReference type="PANTHER" id="PTHR43520">
    <property type="entry name" value="ATP7, ISOFORM B"/>
    <property type="match status" value="1"/>
</dbReference>
<dbReference type="Proteomes" id="UP000595564">
    <property type="component" value="Chromosome"/>
</dbReference>
<dbReference type="PRINTS" id="PR00120">
    <property type="entry name" value="HATPASE"/>
</dbReference>
<feature type="domain" description="TRASH" evidence="13">
    <location>
        <begin position="13"/>
        <end position="50"/>
    </location>
</feature>
<dbReference type="AlphaFoldDB" id="A0A7R6PSG7"/>
<dbReference type="GO" id="GO:0055070">
    <property type="term" value="P:copper ion homeostasis"/>
    <property type="evidence" value="ECO:0007669"/>
    <property type="project" value="TreeGrafter"/>
</dbReference>
<keyword evidence="3 11" id="KW-1003">Cell membrane</keyword>
<dbReference type="NCBIfam" id="TIGR01511">
    <property type="entry name" value="ATPase-IB1_Cu"/>
    <property type="match status" value="1"/>
</dbReference>
<dbReference type="SUPFAM" id="SSF81653">
    <property type="entry name" value="Calcium ATPase, transduction domain A"/>
    <property type="match status" value="1"/>
</dbReference>
<evidence type="ECO:0000256" key="2">
    <source>
        <dbReference type="ARBA" id="ARBA00006024"/>
    </source>
</evidence>
<feature type="transmembrane region" description="Helical" evidence="11">
    <location>
        <begin position="170"/>
        <end position="190"/>
    </location>
</feature>
<dbReference type="EMBL" id="AP017470">
    <property type="protein sequence ID" value="BBB31797.1"/>
    <property type="molecule type" value="Genomic_DNA"/>
</dbReference>
<accession>A0A7R6PSG7</accession>
<evidence type="ECO:0000313" key="15">
    <source>
        <dbReference type="Proteomes" id="UP000595564"/>
    </source>
</evidence>
<feature type="region of interest" description="Disordered" evidence="12">
    <location>
        <begin position="57"/>
        <end position="91"/>
    </location>
</feature>
<dbReference type="Pfam" id="PF00122">
    <property type="entry name" value="E1-E2_ATPase"/>
    <property type="match status" value="1"/>
</dbReference>
<dbReference type="SFLD" id="SFLDG00002">
    <property type="entry name" value="C1.7:_P-type_atpase_like"/>
    <property type="match status" value="1"/>
</dbReference>
<evidence type="ECO:0000256" key="10">
    <source>
        <dbReference type="ARBA" id="ARBA00023136"/>
    </source>
</evidence>
<dbReference type="InterPro" id="IPR001757">
    <property type="entry name" value="P_typ_ATPase"/>
</dbReference>
<keyword evidence="14" id="KW-0378">Hydrolase</keyword>
<keyword evidence="6 11" id="KW-0547">Nucleotide-binding</keyword>
<dbReference type="SUPFAM" id="SSF56784">
    <property type="entry name" value="HAD-like"/>
    <property type="match status" value="1"/>
</dbReference>
<feature type="transmembrane region" description="Helical" evidence="11">
    <location>
        <begin position="795"/>
        <end position="817"/>
    </location>
</feature>
<dbReference type="KEGG" id="thyd:TTHT_0156"/>
<gene>
    <name evidence="14" type="primary">copA</name>
    <name evidence="14" type="ORF">TTHT_0156</name>
</gene>
<protein>
    <submittedName>
        <fullName evidence="14">Cu2+-exporting ATPase</fullName>
        <ecNumber evidence="14">3.6.3.4</ecNumber>
    </submittedName>
</protein>
<dbReference type="GO" id="GO:0060003">
    <property type="term" value="P:copper ion export"/>
    <property type="evidence" value="ECO:0007669"/>
    <property type="project" value="UniProtKB-ARBA"/>
</dbReference>
<evidence type="ECO:0000256" key="4">
    <source>
        <dbReference type="ARBA" id="ARBA00022692"/>
    </source>
</evidence>
<keyword evidence="9 11" id="KW-1133">Transmembrane helix</keyword>
<dbReference type="Gene3D" id="3.40.50.1000">
    <property type="entry name" value="HAD superfamily/HAD-like"/>
    <property type="match status" value="1"/>
</dbReference>
<dbReference type="InterPro" id="IPR044492">
    <property type="entry name" value="P_typ_ATPase_HD_dom"/>
</dbReference>
<evidence type="ECO:0000256" key="12">
    <source>
        <dbReference type="SAM" id="MobiDB-lite"/>
    </source>
</evidence>
<feature type="compositionally biased region" description="Basic and acidic residues" evidence="12">
    <location>
        <begin position="73"/>
        <end position="91"/>
    </location>
</feature>
<organism evidence="14 15">
    <name type="scientific">Thermotomaculum hydrothermale</name>
    <dbReference type="NCBI Taxonomy" id="981385"/>
    <lineage>
        <taxon>Bacteria</taxon>
        <taxon>Pseudomonadati</taxon>
        <taxon>Acidobacteriota</taxon>
        <taxon>Holophagae</taxon>
        <taxon>Thermotomaculales</taxon>
        <taxon>Thermotomaculaceae</taxon>
        <taxon>Thermotomaculum</taxon>
    </lineage>
</organism>
<dbReference type="InterPro" id="IPR045800">
    <property type="entry name" value="HMBD"/>
</dbReference>
<dbReference type="PROSITE" id="PS00154">
    <property type="entry name" value="ATPASE_E1_E2"/>
    <property type="match status" value="1"/>
</dbReference>
<dbReference type="SFLD" id="SFLDF00027">
    <property type="entry name" value="p-type_atpase"/>
    <property type="match status" value="1"/>
</dbReference>
<feature type="transmembrane region" description="Helical" evidence="11">
    <location>
        <begin position="426"/>
        <end position="448"/>
    </location>
</feature>
<keyword evidence="10 11" id="KW-0472">Membrane</keyword>
<keyword evidence="4 11" id="KW-0812">Transmembrane</keyword>
<feature type="transmembrane region" description="Helical" evidence="11">
    <location>
        <begin position="272"/>
        <end position="291"/>
    </location>
</feature>
<keyword evidence="15" id="KW-1185">Reference proteome</keyword>
<proteinExistence type="inferred from homology"/>
<dbReference type="PRINTS" id="PR00119">
    <property type="entry name" value="CATATPASE"/>
</dbReference>
<feature type="transmembrane region" description="Helical" evidence="11">
    <location>
        <begin position="202"/>
        <end position="221"/>
    </location>
</feature>
<dbReference type="NCBIfam" id="TIGR01494">
    <property type="entry name" value="ATPase_P-type"/>
    <property type="match status" value="1"/>
</dbReference>
<keyword evidence="7 11" id="KW-0067">ATP-binding</keyword>
<keyword evidence="8" id="KW-1278">Translocase</keyword>
<dbReference type="Gene3D" id="3.40.1110.10">
    <property type="entry name" value="Calcium-transporting ATPase, cytoplasmic domain N"/>
    <property type="match status" value="1"/>
</dbReference>
<dbReference type="InterPro" id="IPR012348">
    <property type="entry name" value="RNR-like"/>
</dbReference>
<feature type="transmembrane region" description="Helical" evidence="11">
    <location>
        <begin position="233"/>
        <end position="260"/>
    </location>
</feature>
<evidence type="ECO:0000256" key="8">
    <source>
        <dbReference type="ARBA" id="ARBA00022967"/>
    </source>
</evidence>
<dbReference type="PANTHER" id="PTHR43520:SF8">
    <property type="entry name" value="P-TYPE CU(+) TRANSPORTER"/>
    <property type="match status" value="1"/>
</dbReference>
<reference evidence="14 15" key="1">
    <citation type="journal article" date="2012" name="Extremophiles">
        <title>Thermotomaculum hydrothermale gen. nov., sp. nov., a novel heterotrophic thermophile within the phylum Acidobacteria from a deep-sea hydrothermal vent chimney in the Southern Okinawa Trough.</title>
        <authorList>
            <person name="Izumi H."/>
            <person name="Nunoura T."/>
            <person name="Miyazaki M."/>
            <person name="Mino S."/>
            <person name="Toki T."/>
            <person name="Takai K."/>
            <person name="Sako Y."/>
            <person name="Sawabe T."/>
            <person name="Nakagawa S."/>
        </authorList>
    </citation>
    <scope>NUCLEOTIDE SEQUENCE [LARGE SCALE GENOMIC DNA]</scope>
    <source>
        <strain evidence="14 15">AC55</strain>
    </source>
</reference>